<evidence type="ECO:0000256" key="6">
    <source>
        <dbReference type="ARBA" id="ARBA00023251"/>
    </source>
</evidence>
<evidence type="ECO:0000256" key="1">
    <source>
        <dbReference type="ARBA" id="ARBA00022448"/>
    </source>
</evidence>
<dbReference type="InterPro" id="IPR017911">
    <property type="entry name" value="MacB-like_ATP-bd"/>
</dbReference>
<dbReference type="RefSeq" id="WP_144309380.1">
    <property type="nucleotide sequence ID" value="NZ_VMNK01000007.1"/>
</dbReference>
<organism evidence="9 10">
    <name type="scientific">Denitromonas halophila</name>
    <dbReference type="NCBI Taxonomy" id="1629404"/>
    <lineage>
        <taxon>Bacteria</taxon>
        <taxon>Pseudomonadati</taxon>
        <taxon>Pseudomonadota</taxon>
        <taxon>Betaproteobacteria</taxon>
        <taxon>Rhodocyclales</taxon>
        <taxon>Zoogloeaceae</taxon>
        <taxon>Denitromonas</taxon>
    </lineage>
</organism>
<evidence type="ECO:0000256" key="4">
    <source>
        <dbReference type="ARBA" id="ARBA00022840"/>
    </source>
</evidence>
<keyword evidence="5" id="KW-0812">Transmembrane</keyword>
<comment type="caution">
    <text evidence="9">The sequence shown here is derived from an EMBL/GenBank/DDBJ whole genome shotgun (WGS) entry which is preliminary data.</text>
</comment>
<dbReference type="FunFam" id="3.40.50.300:FF:000032">
    <property type="entry name" value="Export ABC transporter ATP-binding protein"/>
    <property type="match status" value="1"/>
</dbReference>
<dbReference type="InterPro" id="IPR017871">
    <property type="entry name" value="ABC_transporter-like_CS"/>
</dbReference>
<evidence type="ECO:0000256" key="7">
    <source>
        <dbReference type="ARBA" id="ARBA00038388"/>
    </source>
</evidence>
<evidence type="ECO:0000313" key="10">
    <source>
        <dbReference type="Proteomes" id="UP000319502"/>
    </source>
</evidence>
<evidence type="ECO:0000256" key="5">
    <source>
        <dbReference type="ARBA" id="ARBA00022989"/>
    </source>
</evidence>
<keyword evidence="6" id="KW-0046">Antibiotic resistance</keyword>
<protein>
    <submittedName>
        <fullName evidence="9">ABC transporter ATP-binding protein</fullName>
    </submittedName>
</protein>
<feature type="domain" description="ABC transporter" evidence="8">
    <location>
        <begin position="9"/>
        <end position="241"/>
    </location>
</feature>
<keyword evidence="2" id="KW-1003">Cell membrane</keyword>
<dbReference type="GO" id="GO:0005886">
    <property type="term" value="C:plasma membrane"/>
    <property type="evidence" value="ECO:0007669"/>
    <property type="project" value="TreeGrafter"/>
</dbReference>
<evidence type="ECO:0000256" key="2">
    <source>
        <dbReference type="ARBA" id="ARBA00022475"/>
    </source>
</evidence>
<dbReference type="GO" id="GO:0022857">
    <property type="term" value="F:transmembrane transporter activity"/>
    <property type="evidence" value="ECO:0007669"/>
    <property type="project" value="TreeGrafter"/>
</dbReference>
<gene>
    <name evidence="9" type="ORF">FHP91_09575</name>
</gene>
<keyword evidence="10" id="KW-1185">Reference proteome</keyword>
<dbReference type="InterPro" id="IPR003439">
    <property type="entry name" value="ABC_transporter-like_ATP-bd"/>
</dbReference>
<dbReference type="Pfam" id="PF00005">
    <property type="entry name" value="ABC_tran"/>
    <property type="match status" value="1"/>
</dbReference>
<dbReference type="PANTHER" id="PTHR24220">
    <property type="entry name" value="IMPORT ATP-BINDING PROTEIN"/>
    <property type="match status" value="1"/>
</dbReference>
<dbReference type="InterPro" id="IPR015854">
    <property type="entry name" value="ABC_transpr_LolD-like"/>
</dbReference>
<dbReference type="CDD" id="cd03255">
    <property type="entry name" value="ABC_MJ0796_LolCDE_FtsE"/>
    <property type="match status" value="1"/>
</dbReference>
<keyword evidence="5" id="KW-0472">Membrane</keyword>
<keyword evidence="5" id="KW-1133">Transmembrane helix</keyword>
<dbReference type="Proteomes" id="UP000319502">
    <property type="component" value="Unassembled WGS sequence"/>
</dbReference>
<dbReference type="PANTHER" id="PTHR24220:SF86">
    <property type="entry name" value="ABC TRANSPORTER ABCH.1"/>
    <property type="match status" value="1"/>
</dbReference>
<dbReference type="PROSITE" id="PS50893">
    <property type="entry name" value="ABC_TRANSPORTER_2"/>
    <property type="match status" value="1"/>
</dbReference>
<dbReference type="AlphaFoldDB" id="A0A557QW58"/>
<proteinExistence type="inferred from homology"/>
<dbReference type="EMBL" id="VMNK01000007">
    <property type="protein sequence ID" value="TVO57138.1"/>
    <property type="molecule type" value="Genomic_DNA"/>
</dbReference>
<sequence length="242" mass="25476">MATHADAALVMQGIGKCYQSPGQAPVDVLHALDLSLAPGDFVALMGPSGSGKSTLMNLLGCLDTPSAGHYRIGDTAVEGLSGDALAALRNRFFGFVFQGFNLLPRANLIDNVALPLMYAGLSHRERQKRAIAMLDRVGLGGLGERTPARLSGGQQQRVAIARALANEPAWVLADEPTGNLDSTTSAHIMALFDTLNSQGVSIIMVTHEEDVAAHARRVIRLQDGRIQSDVSSGAAGNHQSVT</sequence>
<evidence type="ECO:0000313" key="9">
    <source>
        <dbReference type="EMBL" id="TVO57138.1"/>
    </source>
</evidence>
<evidence type="ECO:0000259" key="8">
    <source>
        <dbReference type="PROSITE" id="PS50893"/>
    </source>
</evidence>
<dbReference type="Gene3D" id="3.40.50.300">
    <property type="entry name" value="P-loop containing nucleotide triphosphate hydrolases"/>
    <property type="match status" value="1"/>
</dbReference>
<dbReference type="PROSITE" id="PS00211">
    <property type="entry name" value="ABC_TRANSPORTER_1"/>
    <property type="match status" value="1"/>
</dbReference>
<dbReference type="InterPro" id="IPR027417">
    <property type="entry name" value="P-loop_NTPase"/>
</dbReference>
<comment type="similarity">
    <text evidence="7">Belongs to the ABC transporter superfamily. Macrolide exporter (TC 3.A.1.122) family.</text>
</comment>
<dbReference type="GO" id="GO:0016887">
    <property type="term" value="F:ATP hydrolysis activity"/>
    <property type="evidence" value="ECO:0007669"/>
    <property type="project" value="InterPro"/>
</dbReference>
<dbReference type="GO" id="GO:0005524">
    <property type="term" value="F:ATP binding"/>
    <property type="evidence" value="ECO:0007669"/>
    <property type="project" value="UniProtKB-KW"/>
</dbReference>
<reference evidence="9 10" key="1">
    <citation type="submission" date="2019-07" db="EMBL/GenBank/DDBJ databases">
        <title>The pathways for chlorine oxyanion respiration interact through the shared metabolite chlorate.</title>
        <authorList>
            <person name="Barnum T.P."/>
            <person name="Cheng Y."/>
            <person name="Hill K.A."/>
            <person name="Lucas L.N."/>
            <person name="Carlson H.K."/>
            <person name="Coates J.D."/>
        </authorList>
    </citation>
    <scope>NUCLEOTIDE SEQUENCE [LARGE SCALE GENOMIC DNA]</scope>
    <source>
        <strain evidence="9 10">SFB-3</strain>
    </source>
</reference>
<keyword evidence="4 9" id="KW-0067">ATP-binding</keyword>
<dbReference type="OrthoDB" id="8524638at2"/>
<keyword evidence="1" id="KW-0813">Transport</keyword>
<dbReference type="GO" id="GO:0046677">
    <property type="term" value="P:response to antibiotic"/>
    <property type="evidence" value="ECO:0007669"/>
    <property type="project" value="UniProtKB-KW"/>
</dbReference>
<evidence type="ECO:0000256" key="3">
    <source>
        <dbReference type="ARBA" id="ARBA00022741"/>
    </source>
</evidence>
<name>A0A557QW58_9RHOO</name>
<dbReference type="SMART" id="SM00382">
    <property type="entry name" value="AAA"/>
    <property type="match status" value="1"/>
</dbReference>
<keyword evidence="3" id="KW-0547">Nucleotide-binding</keyword>
<accession>A0A557QW58</accession>
<dbReference type="SUPFAM" id="SSF52540">
    <property type="entry name" value="P-loop containing nucleoside triphosphate hydrolases"/>
    <property type="match status" value="1"/>
</dbReference>
<dbReference type="InterPro" id="IPR003593">
    <property type="entry name" value="AAA+_ATPase"/>
</dbReference>
<dbReference type="GO" id="GO:0098796">
    <property type="term" value="C:membrane protein complex"/>
    <property type="evidence" value="ECO:0007669"/>
    <property type="project" value="UniProtKB-ARBA"/>
</dbReference>